<evidence type="ECO:0000256" key="3">
    <source>
        <dbReference type="ARBA" id="ARBA00022670"/>
    </source>
</evidence>
<comment type="caution">
    <text evidence="9">The sequence shown here is derived from an EMBL/GenBank/DDBJ whole genome shotgun (WGS) entry which is preliminary data.</text>
</comment>
<keyword evidence="2" id="KW-0121">Carboxypeptidase</keyword>
<dbReference type="InterPro" id="IPR029058">
    <property type="entry name" value="AB_hydrolase_fold"/>
</dbReference>
<reference evidence="9" key="2">
    <citation type="submission" date="2023-06" db="EMBL/GenBank/DDBJ databases">
        <authorList>
            <consortium name="Lawrence Berkeley National Laboratory"/>
            <person name="Haridas S."/>
            <person name="Hensen N."/>
            <person name="Bonometti L."/>
            <person name="Westerberg I."/>
            <person name="Brannstrom I.O."/>
            <person name="Guillou S."/>
            <person name="Cros-Aarteil S."/>
            <person name="Calhoun S."/>
            <person name="Kuo A."/>
            <person name="Mondo S."/>
            <person name="Pangilinan J."/>
            <person name="Riley R."/>
            <person name="Labutti K."/>
            <person name="Andreopoulos B."/>
            <person name="Lipzen A."/>
            <person name="Chen C."/>
            <person name="Yanf M."/>
            <person name="Daum C."/>
            <person name="Ng V."/>
            <person name="Clum A."/>
            <person name="Steindorff A."/>
            <person name="Ohm R."/>
            <person name="Martin F."/>
            <person name="Silar P."/>
            <person name="Natvig D."/>
            <person name="Lalanne C."/>
            <person name="Gautier V."/>
            <person name="Ament-Velasquez S.L."/>
            <person name="Kruys A."/>
            <person name="Hutchinson M.I."/>
            <person name="Powell A.J."/>
            <person name="Barry K."/>
            <person name="Miller A.N."/>
            <person name="Grigoriev I.V."/>
            <person name="Debuchy R."/>
            <person name="Gladieux P."/>
            <person name="Thoren M.H."/>
            <person name="Johannesson H."/>
        </authorList>
    </citation>
    <scope>NUCLEOTIDE SEQUENCE</scope>
    <source>
        <strain evidence="9">CBS 955.72</strain>
    </source>
</reference>
<dbReference type="GO" id="GO:0004185">
    <property type="term" value="F:serine-type carboxypeptidase activity"/>
    <property type="evidence" value="ECO:0007669"/>
    <property type="project" value="InterPro"/>
</dbReference>
<keyword evidence="5 9" id="KW-0378">Hydrolase</keyword>
<dbReference type="GO" id="GO:0000324">
    <property type="term" value="C:fungal-type vacuole"/>
    <property type="evidence" value="ECO:0007669"/>
    <property type="project" value="TreeGrafter"/>
</dbReference>
<evidence type="ECO:0000256" key="5">
    <source>
        <dbReference type="ARBA" id="ARBA00022801"/>
    </source>
</evidence>
<keyword evidence="4 8" id="KW-0732">Signal</keyword>
<dbReference type="InterPro" id="IPR001563">
    <property type="entry name" value="Peptidase_S10"/>
</dbReference>
<dbReference type="Pfam" id="PF00450">
    <property type="entry name" value="Peptidase_S10"/>
    <property type="match status" value="1"/>
</dbReference>
<evidence type="ECO:0000256" key="1">
    <source>
        <dbReference type="ARBA" id="ARBA00009431"/>
    </source>
</evidence>
<accession>A0AAJ0M7K9</accession>
<evidence type="ECO:0000313" key="9">
    <source>
        <dbReference type="EMBL" id="KAK3339794.1"/>
    </source>
</evidence>
<dbReference type="Gene3D" id="3.40.50.1820">
    <property type="entry name" value="alpha/beta hydrolase"/>
    <property type="match status" value="1"/>
</dbReference>
<sequence length="652" mass="70165">MQLWIPIQLALVATTAAQNFVQTPKDTESVPSKNYPGASISYKQTEICETTPGVKAYSGYVNLPSTLLADVPATYNASIFFWYFQARHNPDSAPLAIYIGGGPGTSGMDGSSGFPCRVQSDTNSTVLNEFSWNDKVNMLYIDQPVSTGFSYSTLANGIIDLLTPLSEFTPVEDPAKFAQTNVTTIGATISLPDPSQAVLTTMQAARTMWHFAQLWFQEFPEYTTSNREINIWSVSYGGYFAPAIFAHFEHQNDRIANTTLGDASAKPLKLGTVGLQNACIDAEAQGGFYPEFAYNNTYGIQAISKEIYDEARNNFTKPGGCLDLIHACRAVGTVSDPLETGLNTTVNEACATAALYCFGVVQGAYTTYSNLNPFDITYPQPTTTPTDYNSAFFNRAWVQSALGVPINFTLSSNTISILFFGVTGDPMRRTLADLSGLAARRHPVTFVYGDRDYRCNWLGGENVSLSLQHAGARAFRAAGYAPLRTNATYDGGVVRQAGGVAFVRVFQAGHSVAAYQPETVLRVFERSVFGRDVATGTEGAGEYTSVGEVSSWGIKNEVPETTPEPVCLVYSPFVSCAENQVLALADGTAVTEDFVVIEPKAAIGTETEGKPDGDSEGGNGGSELEGEKSSAGRGLMAHPMGIVAIVFVMFFL</sequence>
<proteinExistence type="inferred from homology"/>
<feature type="chain" id="PRO_5042600244" evidence="8">
    <location>
        <begin position="18"/>
        <end position="652"/>
    </location>
</feature>
<reference evidence="9" key="1">
    <citation type="journal article" date="2023" name="Mol. Phylogenet. Evol.">
        <title>Genome-scale phylogeny and comparative genomics of the fungal order Sordariales.</title>
        <authorList>
            <person name="Hensen N."/>
            <person name="Bonometti L."/>
            <person name="Westerberg I."/>
            <person name="Brannstrom I.O."/>
            <person name="Guillou S."/>
            <person name="Cros-Aarteil S."/>
            <person name="Calhoun S."/>
            <person name="Haridas S."/>
            <person name="Kuo A."/>
            <person name="Mondo S."/>
            <person name="Pangilinan J."/>
            <person name="Riley R."/>
            <person name="LaButti K."/>
            <person name="Andreopoulos B."/>
            <person name="Lipzen A."/>
            <person name="Chen C."/>
            <person name="Yan M."/>
            <person name="Daum C."/>
            <person name="Ng V."/>
            <person name="Clum A."/>
            <person name="Steindorff A."/>
            <person name="Ohm R.A."/>
            <person name="Martin F."/>
            <person name="Silar P."/>
            <person name="Natvig D.O."/>
            <person name="Lalanne C."/>
            <person name="Gautier V."/>
            <person name="Ament-Velasquez S.L."/>
            <person name="Kruys A."/>
            <person name="Hutchinson M.I."/>
            <person name="Powell A.J."/>
            <person name="Barry K."/>
            <person name="Miller A.N."/>
            <person name="Grigoriev I.V."/>
            <person name="Debuchy R."/>
            <person name="Gladieux P."/>
            <person name="Hiltunen Thoren M."/>
            <person name="Johannesson H."/>
        </authorList>
    </citation>
    <scope>NUCLEOTIDE SEQUENCE</scope>
    <source>
        <strain evidence="9">CBS 955.72</strain>
    </source>
</reference>
<evidence type="ECO:0000313" key="10">
    <source>
        <dbReference type="Proteomes" id="UP001275084"/>
    </source>
</evidence>
<protein>
    <submittedName>
        <fullName evidence="9">Alpha/Beta hydrolase protein</fullName>
    </submittedName>
</protein>
<dbReference type="PRINTS" id="PR00724">
    <property type="entry name" value="CRBOXYPTASEC"/>
</dbReference>
<feature type="signal peptide" evidence="8">
    <location>
        <begin position="1"/>
        <end position="17"/>
    </location>
</feature>
<feature type="region of interest" description="Disordered" evidence="7">
    <location>
        <begin position="602"/>
        <end position="632"/>
    </location>
</feature>
<dbReference type="Proteomes" id="UP001275084">
    <property type="component" value="Unassembled WGS sequence"/>
</dbReference>
<keyword evidence="6" id="KW-0325">Glycoprotein</keyword>
<evidence type="ECO:0000256" key="6">
    <source>
        <dbReference type="ARBA" id="ARBA00023180"/>
    </source>
</evidence>
<evidence type="ECO:0000256" key="8">
    <source>
        <dbReference type="SAM" id="SignalP"/>
    </source>
</evidence>
<dbReference type="EMBL" id="JAUIQD010000009">
    <property type="protein sequence ID" value="KAK3339794.1"/>
    <property type="molecule type" value="Genomic_DNA"/>
</dbReference>
<dbReference type="SUPFAM" id="SSF53474">
    <property type="entry name" value="alpha/beta-Hydrolases"/>
    <property type="match status" value="1"/>
</dbReference>
<comment type="similarity">
    <text evidence="1">Belongs to the peptidase S10 family.</text>
</comment>
<name>A0AAJ0M7K9_9PEZI</name>
<evidence type="ECO:0000256" key="7">
    <source>
        <dbReference type="SAM" id="MobiDB-lite"/>
    </source>
</evidence>
<organism evidence="9 10">
    <name type="scientific">Lasiosphaeria hispida</name>
    <dbReference type="NCBI Taxonomy" id="260671"/>
    <lineage>
        <taxon>Eukaryota</taxon>
        <taxon>Fungi</taxon>
        <taxon>Dikarya</taxon>
        <taxon>Ascomycota</taxon>
        <taxon>Pezizomycotina</taxon>
        <taxon>Sordariomycetes</taxon>
        <taxon>Sordariomycetidae</taxon>
        <taxon>Sordariales</taxon>
        <taxon>Lasiosphaeriaceae</taxon>
        <taxon>Lasiosphaeria</taxon>
    </lineage>
</organism>
<keyword evidence="3" id="KW-0645">Protease</keyword>
<dbReference type="AlphaFoldDB" id="A0AAJ0M7K9"/>
<evidence type="ECO:0000256" key="2">
    <source>
        <dbReference type="ARBA" id="ARBA00022645"/>
    </source>
</evidence>
<dbReference type="PANTHER" id="PTHR11802">
    <property type="entry name" value="SERINE PROTEASE FAMILY S10 SERINE CARBOXYPEPTIDASE"/>
    <property type="match status" value="1"/>
</dbReference>
<gene>
    <name evidence="9" type="ORF">B0T25DRAFT_466711</name>
</gene>
<evidence type="ECO:0000256" key="4">
    <source>
        <dbReference type="ARBA" id="ARBA00022729"/>
    </source>
</evidence>
<dbReference type="PANTHER" id="PTHR11802:SF189">
    <property type="entry name" value="CARBOXYPEPTIDASE"/>
    <property type="match status" value="1"/>
</dbReference>
<dbReference type="GO" id="GO:0006508">
    <property type="term" value="P:proteolysis"/>
    <property type="evidence" value="ECO:0007669"/>
    <property type="project" value="UniProtKB-KW"/>
</dbReference>
<keyword evidence="10" id="KW-1185">Reference proteome</keyword>